<evidence type="ECO:0000313" key="2">
    <source>
        <dbReference type="Proteomes" id="UP001281147"/>
    </source>
</evidence>
<dbReference type="Proteomes" id="UP001281147">
    <property type="component" value="Unassembled WGS sequence"/>
</dbReference>
<protein>
    <submittedName>
        <fullName evidence="1">Uncharacterized protein</fullName>
    </submittedName>
</protein>
<evidence type="ECO:0000313" key="1">
    <source>
        <dbReference type="EMBL" id="KAK3683225.1"/>
    </source>
</evidence>
<accession>A0ACC3MCG7</accession>
<comment type="caution">
    <text evidence="1">The sequence shown here is derived from an EMBL/GenBank/DDBJ whole genome shotgun (WGS) entry which is preliminary data.</text>
</comment>
<keyword evidence="2" id="KW-1185">Reference proteome</keyword>
<sequence length="262" mass="30616">MFSSSRTWVAPKVKEISKRHALNQERRKVCRNSPFWSNDFDVEQHKREWEAGRVRMAREKMVRNLRAMEESQKLREWEAAGLQLPEESSVENRMAGMTMADNAAAEKASEQIGWLAGLAPQFPLPPPPIRRAFDDKIFDTNYSNVLSHRTVFCPQFDKDRENVAPWPSRSEMKYEGDDRISTDRLHGRFPGVPRVEGNDTVNWQHKAIIEQYPFDDFYYPIPQAFEVIDRTHFVAELEFTDEEGEQIIGKELMGLLDPQDQW</sequence>
<reference evidence="1" key="1">
    <citation type="submission" date="2023-07" db="EMBL/GenBank/DDBJ databases">
        <title>Black Yeasts Isolated from many extreme environments.</title>
        <authorList>
            <person name="Coleine C."/>
            <person name="Stajich J.E."/>
            <person name="Selbmann L."/>
        </authorList>
    </citation>
    <scope>NUCLEOTIDE SEQUENCE</scope>
    <source>
        <strain evidence="1">CCFEE 5714</strain>
    </source>
</reference>
<organism evidence="1 2">
    <name type="scientific">Vermiconidia calcicola</name>
    <dbReference type="NCBI Taxonomy" id="1690605"/>
    <lineage>
        <taxon>Eukaryota</taxon>
        <taxon>Fungi</taxon>
        <taxon>Dikarya</taxon>
        <taxon>Ascomycota</taxon>
        <taxon>Pezizomycotina</taxon>
        <taxon>Dothideomycetes</taxon>
        <taxon>Dothideomycetidae</taxon>
        <taxon>Mycosphaerellales</taxon>
        <taxon>Extremaceae</taxon>
        <taxon>Vermiconidia</taxon>
    </lineage>
</organism>
<dbReference type="EMBL" id="JAUTXU010000357">
    <property type="protein sequence ID" value="KAK3683225.1"/>
    <property type="molecule type" value="Genomic_DNA"/>
</dbReference>
<proteinExistence type="predicted"/>
<name>A0ACC3MCG7_9PEZI</name>
<gene>
    <name evidence="1" type="ORF">LTR37_020436</name>
</gene>